<keyword evidence="1" id="KW-0614">Plasmid</keyword>
<organism evidence="1 2">
    <name type="scientific">Candidatus Enterovibrio altilux</name>
    <dbReference type="NCBI Taxonomy" id="1927128"/>
    <lineage>
        <taxon>Bacteria</taxon>
        <taxon>Pseudomonadati</taxon>
        <taxon>Pseudomonadota</taxon>
        <taxon>Gammaproteobacteria</taxon>
        <taxon>Vibrionales</taxon>
        <taxon>Vibrionaceae</taxon>
        <taxon>Enterovibrio</taxon>
    </lineage>
</organism>
<evidence type="ECO:0000313" key="1">
    <source>
        <dbReference type="EMBL" id="ATF10097.1"/>
    </source>
</evidence>
<sequence length="120" mass="14696">MLVLIDPKKNKFALHIMYQAYIKSKRKFYYVMLYNEEIGKWTPCVGGYERNYLTRIEAAFKHEFTKNPRTDYYKFQEHKELEKTFKKTKNIMEEIKANRIHAELARWSNVESLYSKKQWV</sequence>
<reference evidence="2" key="1">
    <citation type="submission" date="2017-04" db="EMBL/GenBank/DDBJ databases">
        <title>Genome evolution of the luminous symbionts of deep sea anglerfish.</title>
        <authorList>
            <person name="Hendry T.A."/>
        </authorList>
    </citation>
    <scope>NUCLEOTIDE SEQUENCE [LARGE SCALE GENOMIC DNA]</scope>
    <source>
        <plasmid evidence="2">pcc1</plasmid>
    </source>
</reference>
<dbReference type="EMBL" id="CP020661">
    <property type="protein sequence ID" value="ATF10097.1"/>
    <property type="molecule type" value="Genomic_DNA"/>
</dbReference>
<dbReference type="KEGG" id="elux:BTN50_1661"/>
<evidence type="ECO:0000313" key="2">
    <source>
        <dbReference type="Proteomes" id="UP000218160"/>
    </source>
</evidence>
<gene>
    <name evidence="1" type="ORF">BTN50_1661</name>
</gene>
<dbReference type="AlphaFoldDB" id="A0A291BAS7"/>
<name>A0A291BAS7_9GAMM</name>
<dbReference type="RefSeq" id="WP_096619595.1">
    <property type="nucleotide sequence ID" value="NZ_CP020661.1"/>
</dbReference>
<protein>
    <submittedName>
        <fullName evidence="1">Uncharacterized protein</fullName>
    </submittedName>
</protein>
<proteinExistence type="predicted"/>
<dbReference type="Proteomes" id="UP000218160">
    <property type="component" value="Plasmid pCC1"/>
</dbReference>
<keyword evidence="2" id="KW-1185">Reference proteome</keyword>
<accession>A0A291BAS7</accession>
<geneLocation type="plasmid" evidence="2">
    <name>pcc1</name>
</geneLocation>